<evidence type="ECO:0000259" key="11">
    <source>
        <dbReference type="Pfam" id="PF02518"/>
    </source>
</evidence>
<dbReference type="PANTHER" id="PTHR24421:SF10">
    <property type="entry name" value="NITRATE_NITRITE SENSOR PROTEIN NARQ"/>
    <property type="match status" value="1"/>
</dbReference>
<feature type="transmembrane region" description="Helical" evidence="10">
    <location>
        <begin position="153"/>
        <end position="169"/>
    </location>
</feature>
<dbReference type="Gene3D" id="1.20.5.1930">
    <property type="match status" value="1"/>
</dbReference>
<feature type="domain" description="Histidine kinase/HSP90-like ATPase" evidence="11">
    <location>
        <begin position="355"/>
        <end position="445"/>
    </location>
</feature>
<dbReference type="InterPro" id="IPR003594">
    <property type="entry name" value="HATPase_dom"/>
</dbReference>
<evidence type="ECO:0000313" key="13">
    <source>
        <dbReference type="EMBL" id="SNY72373.1"/>
    </source>
</evidence>
<dbReference type="CDD" id="cd16917">
    <property type="entry name" value="HATPase_UhpB-NarQ-NarX-like"/>
    <property type="match status" value="1"/>
</dbReference>
<accession>A0A285KJH1</accession>
<reference evidence="13 14" key="1">
    <citation type="submission" date="2017-09" db="EMBL/GenBank/DDBJ databases">
        <authorList>
            <person name="Ehlers B."/>
            <person name="Leendertz F.H."/>
        </authorList>
    </citation>
    <scope>NUCLEOTIDE SEQUENCE [LARGE SCALE GENOMIC DNA]</scope>
    <source>
        <strain evidence="13 14">CGMCC 4.6857</strain>
    </source>
</reference>
<dbReference type="GO" id="GO:0016020">
    <property type="term" value="C:membrane"/>
    <property type="evidence" value="ECO:0007669"/>
    <property type="project" value="InterPro"/>
</dbReference>
<gene>
    <name evidence="13" type="ORF">SAMN05421748_14246</name>
</gene>
<feature type="transmembrane region" description="Helical" evidence="10">
    <location>
        <begin position="128"/>
        <end position="147"/>
    </location>
</feature>
<feature type="transmembrane region" description="Helical" evidence="10">
    <location>
        <begin position="35"/>
        <end position="53"/>
    </location>
</feature>
<evidence type="ECO:0000256" key="9">
    <source>
        <dbReference type="SAM" id="Coils"/>
    </source>
</evidence>
<dbReference type="EC" id="2.7.13.3" evidence="2"/>
<dbReference type="PANTHER" id="PTHR24421">
    <property type="entry name" value="NITRATE/NITRITE SENSOR PROTEIN NARX-RELATED"/>
    <property type="match status" value="1"/>
</dbReference>
<keyword evidence="10" id="KW-0472">Membrane</keyword>
<dbReference type="InterPro" id="IPR050482">
    <property type="entry name" value="Sensor_HK_TwoCompSys"/>
</dbReference>
<dbReference type="InterPro" id="IPR036890">
    <property type="entry name" value="HATPase_C_sf"/>
</dbReference>
<evidence type="ECO:0000256" key="8">
    <source>
        <dbReference type="ARBA" id="ARBA00023012"/>
    </source>
</evidence>
<dbReference type="AlphaFoldDB" id="A0A285KJH1"/>
<dbReference type="GO" id="GO:0000155">
    <property type="term" value="F:phosphorelay sensor kinase activity"/>
    <property type="evidence" value="ECO:0007669"/>
    <property type="project" value="InterPro"/>
</dbReference>
<keyword evidence="7" id="KW-0067">ATP-binding</keyword>
<dbReference type="Proteomes" id="UP000219612">
    <property type="component" value="Unassembled WGS sequence"/>
</dbReference>
<evidence type="ECO:0000256" key="2">
    <source>
        <dbReference type="ARBA" id="ARBA00012438"/>
    </source>
</evidence>
<evidence type="ECO:0000256" key="1">
    <source>
        <dbReference type="ARBA" id="ARBA00000085"/>
    </source>
</evidence>
<keyword evidence="4" id="KW-0808">Transferase</keyword>
<dbReference type="Pfam" id="PF07730">
    <property type="entry name" value="HisKA_3"/>
    <property type="match status" value="1"/>
</dbReference>
<comment type="catalytic activity">
    <reaction evidence="1">
        <text>ATP + protein L-histidine = ADP + protein N-phospho-L-histidine.</text>
        <dbReference type="EC" id="2.7.13.3"/>
    </reaction>
</comment>
<keyword evidence="3" id="KW-0597">Phosphoprotein</keyword>
<protein>
    <recommendedName>
        <fullName evidence="2">histidine kinase</fullName>
        <ecNumber evidence="2">2.7.13.3</ecNumber>
    </recommendedName>
</protein>
<evidence type="ECO:0000256" key="3">
    <source>
        <dbReference type="ARBA" id="ARBA00022553"/>
    </source>
</evidence>
<feature type="coiled-coil region" evidence="9">
    <location>
        <begin position="220"/>
        <end position="247"/>
    </location>
</feature>
<evidence type="ECO:0000256" key="6">
    <source>
        <dbReference type="ARBA" id="ARBA00022777"/>
    </source>
</evidence>
<keyword evidence="5" id="KW-0547">Nucleotide-binding</keyword>
<keyword evidence="14" id="KW-1185">Reference proteome</keyword>
<dbReference type="EMBL" id="OBDY01000042">
    <property type="protein sequence ID" value="SNY72373.1"/>
    <property type="molecule type" value="Genomic_DNA"/>
</dbReference>
<evidence type="ECO:0000256" key="10">
    <source>
        <dbReference type="SAM" id="Phobius"/>
    </source>
</evidence>
<evidence type="ECO:0000313" key="14">
    <source>
        <dbReference type="Proteomes" id="UP000219612"/>
    </source>
</evidence>
<evidence type="ECO:0000259" key="12">
    <source>
        <dbReference type="Pfam" id="PF07730"/>
    </source>
</evidence>
<dbReference type="GO" id="GO:0005524">
    <property type="term" value="F:ATP binding"/>
    <property type="evidence" value="ECO:0007669"/>
    <property type="project" value="UniProtKB-KW"/>
</dbReference>
<feature type="domain" description="Signal transduction histidine kinase subgroup 3 dimerisation and phosphoacceptor" evidence="12">
    <location>
        <begin position="245"/>
        <end position="311"/>
    </location>
</feature>
<proteinExistence type="predicted"/>
<dbReference type="InterPro" id="IPR011712">
    <property type="entry name" value="Sig_transdc_His_kin_sub3_dim/P"/>
</dbReference>
<dbReference type="Gene3D" id="3.30.565.10">
    <property type="entry name" value="Histidine kinase-like ATPase, C-terminal domain"/>
    <property type="match status" value="1"/>
</dbReference>
<keyword evidence="6 13" id="KW-0418">Kinase</keyword>
<dbReference type="Pfam" id="PF02518">
    <property type="entry name" value="HATPase_c"/>
    <property type="match status" value="1"/>
</dbReference>
<evidence type="ECO:0000256" key="4">
    <source>
        <dbReference type="ARBA" id="ARBA00022679"/>
    </source>
</evidence>
<keyword evidence="10" id="KW-1133">Transmembrane helix</keyword>
<sequence length="447" mass="48274">MRTLDRPGHNERMPHLLARALRRSGPQPRMTRRNWVFDVLLVVVFVAVALGGTDITDHLFDTTGDVAMMVPPPDLPDLPDFPDPPAPAERGQVPLDPWGNDLREIRDPQSPGWIAIAAILPLLMRRRYPLATLSVILGITVLSLHGVEPSTDILRVSFYACVIAGYTAAAYSHYRMWALAALPVAALLYSSFPDLAVPIVPVGWVPFLVLLPIGLAVHGMRTWRERADRLRQERADATREAARQERARIARELHDIVTHNVSMMVIQAGAARKVLDEAPEAARDALLAVEEGGRAALGELRGVMGLLSAPDDEDDLTPQPGLAQLPPLIDRVRDAGVDVTVTTSGERYPLPAGLELAAYRVVQEALTNTVKHASGASATVDVAYAPDGLRITVTDTGGRPTPESASSTGRGLAGLRERLAVYGGTLQAAARLTGGYRVQAQLPLETP</sequence>
<evidence type="ECO:0000256" key="5">
    <source>
        <dbReference type="ARBA" id="ARBA00022741"/>
    </source>
</evidence>
<dbReference type="GO" id="GO:0046983">
    <property type="term" value="F:protein dimerization activity"/>
    <property type="evidence" value="ECO:0007669"/>
    <property type="project" value="InterPro"/>
</dbReference>
<name>A0A285KJH1_9ACTN</name>
<keyword evidence="8" id="KW-0902">Two-component regulatory system</keyword>
<dbReference type="SUPFAM" id="SSF55874">
    <property type="entry name" value="ATPase domain of HSP90 chaperone/DNA topoisomerase II/histidine kinase"/>
    <property type="match status" value="1"/>
</dbReference>
<organism evidence="13 14">
    <name type="scientific">Paractinoplanes atraurantiacus</name>
    <dbReference type="NCBI Taxonomy" id="1036182"/>
    <lineage>
        <taxon>Bacteria</taxon>
        <taxon>Bacillati</taxon>
        <taxon>Actinomycetota</taxon>
        <taxon>Actinomycetes</taxon>
        <taxon>Micromonosporales</taxon>
        <taxon>Micromonosporaceae</taxon>
        <taxon>Paractinoplanes</taxon>
    </lineage>
</organism>
<keyword evidence="10" id="KW-0812">Transmembrane</keyword>
<keyword evidence="9" id="KW-0175">Coiled coil</keyword>
<feature type="transmembrane region" description="Helical" evidence="10">
    <location>
        <begin position="204"/>
        <end position="223"/>
    </location>
</feature>
<evidence type="ECO:0000256" key="7">
    <source>
        <dbReference type="ARBA" id="ARBA00022840"/>
    </source>
</evidence>